<proteinExistence type="predicted"/>
<dbReference type="AlphaFoldDB" id="A0AA37HZT4"/>
<name>A0AA37HZT4_SEGBR</name>
<sequence>MQTEVLRFIHPDYEVIVRTQDISYSWERFKGRIRYSRNINPDIDAPEAYCRYTSKDECELCLYSPITGKKTDEEEETRLDAGKVWDKLWPVIFETCKYQVRLLFHGVDKDSVPEIRHVRKDVEESFFVDEELNGREEKSLTGELDFLNEPGVFKLDFSYQKNGVRKDSYVTFDVVSPKLDTKNDYKSLLREVNEEYENVIYRYLSITLQQFSRGRINTVATWMAAFQSVVDNYVKNVKRVIQNPHSQIVNFHTSRKAEQIKFWTPAMEERYGEVEREGKLEEYYFGYNEVRSTHDTMENRFVKYTLQSIGRRLSSVITTVLNSSQEELSERHRKMWTDYQDSLRRLSKHPFFKTVGRFDGMKQESLVLQSRLGYQQIYKDWLKLKRGIDLYNGAANIGTLQIWEIYELWCFIKMKKLVADAMGIDHNKPSHEQLITEPKGTLLNPFTNSSLEHIVEYRYPEAEHDDTEERKAQLAAHEGDVVTLHYQHTFNRTSGKDEYGMGINTATTEQRPDIVLNIRKASGEVVLTYLYDAKYRVINDKKLDKDFEEQDIVEMADLPGGDYPPTDAINQMHRYRDAIYYSKEHEPYRSKEIIGGYILFPGRGSDEYVKKRYYSASVESVNIGAFPLLPNSDSLLRAHLDDILMKYTAADTHVAKAKPQRTLAYVTEEEKAGMLPDDLVMVAVAGSEEKRQWTFDNLWYNIPLDKIADSPWNQAKYLLLFVKGEKFVGNLCKIVRTKHDVWTKEKLVEENYPDAPNHSAYFMIRIRKPSDTDADLQKLQFNIKDIPNTYWGSKRMAFMLVKLNSLENVVDRV</sequence>
<reference evidence="2" key="1">
    <citation type="submission" date="2021-08" db="EMBL/GenBank/DDBJ databases">
        <title>Prevotella lacticifex sp. nov., isolated from rumen of cow.</title>
        <authorList>
            <person name="Shinkai T."/>
            <person name="Ikeyama N."/>
            <person name="Kumagai M."/>
            <person name="Ohmori H."/>
            <person name="Sakamoto M."/>
            <person name="Ohkuma M."/>
            <person name="Mitsumori M."/>
        </authorList>
    </citation>
    <scope>NUCLEOTIDE SEQUENCE</scope>
    <source>
        <strain evidence="2">DSM 11371</strain>
    </source>
</reference>
<dbReference type="RefSeq" id="WP_006283325.1">
    <property type="nucleotide sequence ID" value="NZ_BPTR01000001.1"/>
</dbReference>
<evidence type="ECO:0000313" key="3">
    <source>
        <dbReference type="Proteomes" id="UP000887043"/>
    </source>
</evidence>
<feature type="domain" description="DUF2357" evidence="1">
    <location>
        <begin position="141"/>
        <end position="381"/>
    </location>
</feature>
<dbReference type="InterPro" id="IPR007505">
    <property type="entry name" value="PDDEXK_7"/>
</dbReference>
<organism evidence="2 3">
    <name type="scientific">Segatella bryantii</name>
    <name type="common">Prevotella bryantii</name>
    <dbReference type="NCBI Taxonomy" id="77095"/>
    <lineage>
        <taxon>Bacteria</taxon>
        <taxon>Pseudomonadati</taxon>
        <taxon>Bacteroidota</taxon>
        <taxon>Bacteroidia</taxon>
        <taxon>Bacteroidales</taxon>
        <taxon>Prevotellaceae</taxon>
        <taxon>Segatella</taxon>
    </lineage>
</organism>
<accession>A0AA37HZT4</accession>
<protein>
    <recommendedName>
        <fullName evidence="1">DUF2357 domain-containing protein</fullName>
    </recommendedName>
</protein>
<comment type="caution">
    <text evidence="2">The sequence shown here is derived from an EMBL/GenBank/DDBJ whole genome shotgun (WGS) entry which is preliminary data.</text>
</comment>
<dbReference type="Proteomes" id="UP000887043">
    <property type="component" value="Unassembled WGS sequence"/>
</dbReference>
<dbReference type="Pfam" id="PF09823">
    <property type="entry name" value="DUF2357"/>
    <property type="match status" value="1"/>
</dbReference>
<dbReference type="EMBL" id="BPTR01000001">
    <property type="protein sequence ID" value="GJG26370.1"/>
    <property type="molecule type" value="Genomic_DNA"/>
</dbReference>
<gene>
    <name evidence="2" type="ORF">PRRU23_00700</name>
</gene>
<dbReference type="Pfam" id="PF04411">
    <property type="entry name" value="PDDEXK_7"/>
    <property type="match status" value="1"/>
</dbReference>
<dbReference type="InterPro" id="IPR018633">
    <property type="entry name" value="DUF2357"/>
</dbReference>
<evidence type="ECO:0000259" key="1">
    <source>
        <dbReference type="Pfam" id="PF09823"/>
    </source>
</evidence>
<evidence type="ECO:0000313" key="2">
    <source>
        <dbReference type="EMBL" id="GJG26370.1"/>
    </source>
</evidence>